<dbReference type="Proteomes" id="UP000028761">
    <property type="component" value="Chromosome 8"/>
</dbReference>
<dbReference type="PANTHER" id="PTHR12138:SF155">
    <property type="entry name" value="DOWN SYNDROME CRITICAL REGION PROTEIN 8"/>
    <property type="match status" value="1"/>
</dbReference>
<dbReference type="Ensembl" id="ENSPANT00000079068.1">
    <property type="protein sequence ID" value="ENSPANP00000054325.1"/>
    <property type="gene ID" value="ENSPANG00000043211.1"/>
</dbReference>
<accession>A0A8I5R0W7</accession>
<dbReference type="AlphaFoldDB" id="A0A8I5R0W7"/>
<reference evidence="1" key="3">
    <citation type="submission" date="2025-09" db="UniProtKB">
        <authorList>
            <consortium name="Ensembl"/>
        </authorList>
    </citation>
    <scope>IDENTIFICATION</scope>
</reference>
<dbReference type="PANTHER" id="PTHR12138">
    <property type="entry name" value="PRIMATE-EXPANDED PROTEIN FAMILY"/>
    <property type="match status" value="1"/>
</dbReference>
<reference evidence="1" key="2">
    <citation type="submission" date="2025-08" db="UniProtKB">
        <authorList>
            <consortium name="Ensembl"/>
        </authorList>
    </citation>
    <scope>IDENTIFICATION</scope>
</reference>
<evidence type="ECO:0000313" key="1">
    <source>
        <dbReference type="Ensembl" id="ENSPANP00000054325.1"/>
    </source>
</evidence>
<dbReference type="OMA" id="GSINCPA"/>
<keyword evidence="2" id="KW-1185">Reference proteome</keyword>
<reference evidence="1 2" key="1">
    <citation type="submission" date="2012-03" db="EMBL/GenBank/DDBJ databases">
        <title>Whole Genome Assembly of Papio anubis.</title>
        <authorList>
            <person name="Liu Y.L."/>
            <person name="Abraham K.A."/>
            <person name="Akbar H.A."/>
            <person name="Ali S.A."/>
            <person name="Anosike U.A."/>
            <person name="Aqrawi P.A."/>
            <person name="Arias F.A."/>
            <person name="Attaway T.A."/>
            <person name="Awwad R.A."/>
            <person name="Babu C.B."/>
            <person name="Bandaranaike D.B."/>
            <person name="Battles P.B."/>
            <person name="Bell A.B."/>
            <person name="Beltran B.B."/>
            <person name="Berhane-Mersha D.B."/>
            <person name="Bess C.B."/>
            <person name="Bickham C.B."/>
            <person name="Bolden T.B."/>
            <person name="Carter K.C."/>
            <person name="Chau D.C."/>
            <person name="Chavez A.C."/>
            <person name="Clerc-Blankenburg K.C."/>
            <person name="Coyle M.C."/>
            <person name="Dao M.D."/>
            <person name="Davila M.L.D."/>
            <person name="Davy-Carroll L.D."/>
            <person name="Denson S.D."/>
            <person name="Dinh H.D."/>
            <person name="Fernandez S.F."/>
            <person name="Fernando P.F."/>
            <person name="Forbes L.F."/>
            <person name="Francis C.F."/>
            <person name="Francisco L.F."/>
            <person name="Fu Q.F."/>
            <person name="Garcia-Iii R.G."/>
            <person name="Garrett T.G."/>
            <person name="Gross S.G."/>
            <person name="Gubbala S.G."/>
            <person name="Hirani K.H."/>
            <person name="Hogues M.H."/>
            <person name="Hollins B.H."/>
            <person name="Jackson L.J."/>
            <person name="Javaid M.J."/>
            <person name="Jhangiani S.J."/>
            <person name="Johnson A.J."/>
            <person name="Johnson B.J."/>
            <person name="Jones J.J."/>
            <person name="Joshi V.J."/>
            <person name="Kalu J.K."/>
            <person name="Khan N.K."/>
            <person name="Korchina V.K."/>
            <person name="Kovar C.K."/>
            <person name="Lago L.L."/>
            <person name="Lara F.L."/>
            <person name="Le T.-K.L."/>
            <person name="Lee S.L."/>
            <person name="Legall-Iii F.L."/>
            <person name="Lemon S.L."/>
            <person name="Liu J.L."/>
            <person name="Liu Y.-S.L."/>
            <person name="Liyanage D.L."/>
            <person name="Lopez J.L."/>
            <person name="Lorensuhewa L.L."/>
            <person name="Mata R.M."/>
            <person name="Mathew T.M."/>
            <person name="Mercado C.M."/>
            <person name="Mercado I.M."/>
            <person name="Morales K.M."/>
            <person name="Morgan M.M."/>
            <person name="Munidasa M.M."/>
            <person name="Ngo D.N."/>
            <person name="Nguyen L.N."/>
            <person name="Nguyen T.N."/>
            <person name="Nguyen N.N."/>
            <person name="Obregon M.O."/>
            <person name="Okwuonu G.O."/>
            <person name="Ongeri F.O."/>
            <person name="Onwere C.O."/>
            <person name="Osifeso I.O."/>
            <person name="Parra A.P."/>
            <person name="Patil S.P."/>
            <person name="Perez A.P."/>
            <person name="Perez Y.P."/>
            <person name="Pham C.P."/>
            <person name="Pu L.-L.P."/>
            <person name="Puazo M.P."/>
            <person name="Quiroz J.Q."/>
            <person name="Rouhana J.R."/>
            <person name="Ruiz M.R."/>
            <person name="Ruiz S.-J.R."/>
            <person name="Saada N.S."/>
            <person name="Santibanez J.S."/>
            <person name="Scheel M.S."/>
            <person name="Schneider B.S."/>
            <person name="Simmons D.S."/>
            <person name="Sisson I.S."/>
            <person name="Tang L.-Y.T."/>
            <person name="Thornton R.T."/>
            <person name="Tisius J.T."/>
            <person name="Toledanes G.T."/>
            <person name="Trejos Z.T."/>
            <person name="Usmani K.U."/>
            <person name="Varghese R.V."/>
            <person name="Vattathil S.V."/>
            <person name="Vee V.V."/>
            <person name="Walker D.W."/>
            <person name="Weissenberger G.W."/>
            <person name="White C.W."/>
            <person name="Williams A.W."/>
            <person name="Woodworth J.W."/>
            <person name="Wright R.W."/>
            <person name="Zhu Y.Z."/>
            <person name="Han Y.H."/>
            <person name="Newsham I.N."/>
            <person name="Nazareth L.N."/>
            <person name="Worley K.W."/>
            <person name="Muzny D.M."/>
            <person name="Rogers J.R."/>
            <person name="Gibbs R.G."/>
        </authorList>
    </citation>
    <scope>NUCLEOTIDE SEQUENCE [LARGE SCALE GENOMIC DNA]</scope>
</reference>
<proteinExistence type="predicted"/>
<organism evidence="1 2">
    <name type="scientific">Papio anubis</name>
    <name type="common">Olive baboon</name>
    <dbReference type="NCBI Taxonomy" id="9555"/>
    <lineage>
        <taxon>Eukaryota</taxon>
        <taxon>Metazoa</taxon>
        <taxon>Chordata</taxon>
        <taxon>Craniata</taxon>
        <taxon>Vertebrata</taxon>
        <taxon>Euteleostomi</taxon>
        <taxon>Mammalia</taxon>
        <taxon>Eutheria</taxon>
        <taxon>Euarchontoglires</taxon>
        <taxon>Primates</taxon>
        <taxon>Haplorrhini</taxon>
        <taxon>Catarrhini</taxon>
        <taxon>Cercopithecidae</taxon>
        <taxon>Cercopithecinae</taxon>
        <taxon>Papio</taxon>
    </lineage>
</organism>
<name>A0A8I5R0W7_PAPAN</name>
<dbReference type="PRINTS" id="PR02045">
    <property type="entry name" value="F138DOMAIN"/>
</dbReference>
<evidence type="ECO:0000313" key="2">
    <source>
        <dbReference type="Proteomes" id="UP000028761"/>
    </source>
</evidence>
<dbReference type="GeneTree" id="ENSGT00940000161627"/>
<protein>
    <submittedName>
        <fullName evidence="1">Uncharacterized protein</fullName>
    </submittedName>
</protein>
<sequence>MVYFMDQGSSLEVILRHAYNLETEESLALSARLQSSGVISVHCNLCIPGSSNSPASSSQASGTTGVHHHIWLILIFYFLVETGFHHVGQAGLELLTSSGSLE</sequence>